<protein>
    <submittedName>
        <fullName evidence="1">Phenylacetate--CoA ligase family protein</fullName>
    </submittedName>
</protein>
<dbReference type="Proteomes" id="UP000323621">
    <property type="component" value="Unassembled WGS sequence"/>
</dbReference>
<dbReference type="PANTHER" id="PTHR36932">
    <property type="entry name" value="CAPSULAR POLYSACCHARIDE BIOSYNTHESIS PROTEIN"/>
    <property type="match status" value="1"/>
</dbReference>
<dbReference type="InterPro" id="IPR042099">
    <property type="entry name" value="ANL_N_sf"/>
</dbReference>
<keyword evidence="2" id="KW-1185">Reference proteome</keyword>
<dbReference type="EMBL" id="VSKN01000004">
    <property type="protein sequence ID" value="TYC15654.1"/>
    <property type="molecule type" value="Genomic_DNA"/>
</dbReference>
<gene>
    <name evidence="1" type="ORF">ES677_04750</name>
</gene>
<dbReference type="GO" id="GO:0016874">
    <property type="term" value="F:ligase activity"/>
    <property type="evidence" value="ECO:0007669"/>
    <property type="project" value="UniProtKB-KW"/>
</dbReference>
<name>A0ABY3MCM3_9FLAO</name>
<evidence type="ECO:0000313" key="2">
    <source>
        <dbReference type="Proteomes" id="UP000323621"/>
    </source>
</evidence>
<accession>A0ABY3MCM3</accession>
<evidence type="ECO:0000313" key="1">
    <source>
        <dbReference type="EMBL" id="TYC15654.1"/>
    </source>
</evidence>
<dbReference type="RefSeq" id="WP_148380583.1">
    <property type="nucleotide sequence ID" value="NZ_VSKN01000004.1"/>
</dbReference>
<sequence>MKYGLFFKKRLRQIKEYQILTIDEEEELKNELLIKHIKNAYGKSLFYKNLYNSYGVNLNQIQNKEDLVNLPIITKELIKDNVNDIYTGNKFIKHTSYTSGTTGSPLKVYYSLNCVLNEASYNEVFRNNAGHFYGDRVISLRGALNGKEKEYFDKFNNTLYLSSYHIKPENAKWYFEKINLFKPKTILAYPSSLEALSNVFLRHNLKVDIPLAFTSSETLYPHQQDKIEKTLDTKIFDRYGNAERTISLVQKTHRGEYIFPKLYSVNEFISEGEIFTTNLINREFPLIRYQVNDIIEVNRNNKVKQIGGRVDDCIITKDGLQIGSAAMSLAFKQVPNILVSQIIQYTIEELIVNIVVNDKFLDKDEIFLIKEIQQRLNSTVKLSINRVREENIIKTSKNKYKLIVSHLNK</sequence>
<reference evidence="1 2" key="1">
    <citation type="submission" date="2019-08" db="EMBL/GenBank/DDBJ databases">
        <title>Genomes of Antarctic Bizionia species.</title>
        <authorList>
            <person name="Bowman J.P."/>
        </authorList>
    </citation>
    <scope>NUCLEOTIDE SEQUENCE [LARGE SCALE GENOMIC DNA]</scope>
    <source>
        <strain evidence="1 2">IC164</strain>
    </source>
</reference>
<comment type="caution">
    <text evidence="1">The sequence shown here is derived from an EMBL/GenBank/DDBJ whole genome shotgun (WGS) entry which is preliminary data.</text>
</comment>
<dbReference type="PANTHER" id="PTHR36932:SF1">
    <property type="entry name" value="CAPSULAR POLYSACCHARIDE BIOSYNTHESIS PROTEIN"/>
    <property type="match status" value="1"/>
</dbReference>
<dbReference type="Gene3D" id="3.40.50.12780">
    <property type="entry name" value="N-terminal domain of ligase-like"/>
    <property type="match status" value="1"/>
</dbReference>
<proteinExistence type="predicted"/>
<dbReference type="SUPFAM" id="SSF56801">
    <property type="entry name" value="Acetyl-CoA synthetase-like"/>
    <property type="match status" value="1"/>
</dbReference>
<organism evidence="1 2">
    <name type="scientific">Bizionia gelidisalsuginis</name>
    <dbReference type="NCBI Taxonomy" id="291188"/>
    <lineage>
        <taxon>Bacteria</taxon>
        <taxon>Pseudomonadati</taxon>
        <taxon>Bacteroidota</taxon>
        <taxon>Flavobacteriia</taxon>
        <taxon>Flavobacteriales</taxon>
        <taxon>Flavobacteriaceae</taxon>
        <taxon>Bizionia</taxon>
    </lineage>
</organism>
<dbReference type="InterPro" id="IPR053158">
    <property type="entry name" value="CapK_Type1_Caps_Biosynth"/>
</dbReference>
<keyword evidence="1" id="KW-0436">Ligase</keyword>